<dbReference type="PANTHER" id="PTHR48060">
    <property type="entry name" value="DNA DAMAGE-REPAIR/TOLERATION PROTEIN DRT100"/>
    <property type="match status" value="1"/>
</dbReference>
<dbReference type="EMBL" id="HBIX01023478">
    <property type="protein sequence ID" value="CAE0723526.1"/>
    <property type="molecule type" value="Transcribed_RNA"/>
</dbReference>
<dbReference type="Gene3D" id="3.80.10.10">
    <property type="entry name" value="Ribonuclease Inhibitor"/>
    <property type="match status" value="2"/>
</dbReference>
<evidence type="ECO:0000256" key="2">
    <source>
        <dbReference type="ARBA" id="ARBA00022737"/>
    </source>
</evidence>
<feature type="region of interest" description="Disordered" evidence="3">
    <location>
        <begin position="662"/>
        <end position="688"/>
    </location>
</feature>
<organism evidence="5">
    <name type="scientific">Pseudo-nitzschia australis</name>
    <dbReference type="NCBI Taxonomy" id="44445"/>
    <lineage>
        <taxon>Eukaryota</taxon>
        <taxon>Sar</taxon>
        <taxon>Stramenopiles</taxon>
        <taxon>Ochrophyta</taxon>
        <taxon>Bacillariophyta</taxon>
        <taxon>Bacillariophyceae</taxon>
        <taxon>Bacillariophycidae</taxon>
        <taxon>Bacillariales</taxon>
        <taxon>Bacillariaceae</taxon>
        <taxon>Pseudo-nitzschia</taxon>
    </lineage>
</organism>
<feature type="transmembrane region" description="Helical" evidence="4">
    <location>
        <begin position="202"/>
        <end position="224"/>
    </location>
</feature>
<dbReference type="InterPro" id="IPR053211">
    <property type="entry name" value="DNA_repair-toleration"/>
</dbReference>
<evidence type="ECO:0000256" key="1">
    <source>
        <dbReference type="ARBA" id="ARBA00022729"/>
    </source>
</evidence>
<reference evidence="5" key="1">
    <citation type="submission" date="2021-01" db="EMBL/GenBank/DDBJ databases">
        <authorList>
            <person name="Corre E."/>
            <person name="Pelletier E."/>
            <person name="Niang G."/>
            <person name="Scheremetjew M."/>
            <person name="Finn R."/>
            <person name="Kale V."/>
            <person name="Holt S."/>
            <person name="Cochrane G."/>
            <person name="Meng A."/>
            <person name="Brown T."/>
            <person name="Cohen L."/>
        </authorList>
    </citation>
    <scope>NUCLEOTIDE SEQUENCE</scope>
    <source>
        <strain evidence="5">10249 10 AB</strain>
    </source>
</reference>
<gene>
    <name evidence="5" type="ORF">PAUS00366_LOCUS16282</name>
</gene>
<evidence type="ECO:0000256" key="4">
    <source>
        <dbReference type="SAM" id="Phobius"/>
    </source>
</evidence>
<dbReference type="AlphaFoldDB" id="A0A7S4AQG5"/>
<keyword evidence="1" id="KW-0732">Signal</keyword>
<feature type="compositionally biased region" description="Basic and acidic residues" evidence="3">
    <location>
        <begin position="123"/>
        <end position="133"/>
    </location>
</feature>
<keyword evidence="4" id="KW-1133">Transmembrane helix</keyword>
<name>A0A7S4AQG5_9STRA</name>
<feature type="compositionally biased region" description="Polar residues" evidence="3">
    <location>
        <begin position="663"/>
        <end position="680"/>
    </location>
</feature>
<dbReference type="FunFam" id="3.80.10.10:FF:000383">
    <property type="entry name" value="Leucine-rich repeat receptor protein kinase EMS1"/>
    <property type="match status" value="1"/>
</dbReference>
<dbReference type="SUPFAM" id="SSF52058">
    <property type="entry name" value="L domain-like"/>
    <property type="match status" value="1"/>
</dbReference>
<sequence length="809" mass="88495">MDAESIDTDADSASPETNYFKMMMQDNQSGRVNDGTDDSIIGGQTIASVMNNNVTKNGMNANANGSYSVSTAQTPTQNKNESMAIVGVDDDVSTLANDTVNETTKDFFTGQASQQNSKPRMRLFKEYSTPEKKKTNRKKGADGINNSDDDNDDDDDDETVPETPPDMIRVPDGNISTSSYRKDDRTINSYCGKRSFFGSRRVFVVAGVLALILFTSIVALSAALKNMRGSGSGTTDSSASTSASITEFEDGDSILDSWPDLDTGIIDNDKEPDTKPIFGEPDTTEDDTNNGQEFPVATTKPTFPSSSPTVSLATQFKFESIVALLVDSDAISSEKEIEKNQDTPQYYATTWLSRDPNYLDYSEDRVLQRWVLAVLAYSLDVSLSSTAVQQPLQRRLQSRRVQDNAGSDSDVLQGWLKYTDECTWFTSSTKGTPCDNNGMYTTIDIQNMPLGGTLPSELSLLAPSLEHIILQGNELVGSIPENFEDLFNLATLRLRRNNLEGSLSIDFGELLNLNILDLGKNKLTGNIPYSIVYMNLPTKIHLDYNQMTGEIPWEIGNLDSLTKLALSDNNLSGEIPDSVADLLNLKVLTLGNNKLSGDLPRDVCRFKDLAELSVDCATQGCECCTECASTSSPSSLPSKAQTGFPSTSPTVYPTSAFVRFTPQPVQTDNPTNKPSSSPTLFPTKKPTNPPTECVNEIEVFDLCFEPLVDIEVSLTNCNPDRDDWVGLYQMDNTFNANDLINPNIWSWACGTRNCREEASSNIIPFSSNHAGSNQWPLRPGTYVAIMARNSAQPYTAFAVSNTFVVAATC</sequence>
<dbReference type="InterPro" id="IPR032675">
    <property type="entry name" value="LRR_dom_sf"/>
</dbReference>
<dbReference type="PANTHER" id="PTHR48060:SF21">
    <property type="entry name" value="L DOMAIN-LIKE PROTEIN"/>
    <property type="match status" value="1"/>
</dbReference>
<accession>A0A7S4AQG5</accession>
<feature type="region of interest" description="Disordered" evidence="3">
    <location>
        <begin position="106"/>
        <end position="181"/>
    </location>
</feature>
<proteinExistence type="predicted"/>
<dbReference type="InterPro" id="IPR001611">
    <property type="entry name" value="Leu-rich_rpt"/>
</dbReference>
<keyword evidence="4" id="KW-0812">Transmembrane</keyword>
<evidence type="ECO:0000313" key="5">
    <source>
        <dbReference type="EMBL" id="CAE0723526.1"/>
    </source>
</evidence>
<evidence type="ECO:0000256" key="3">
    <source>
        <dbReference type="SAM" id="MobiDB-lite"/>
    </source>
</evidence>
<feature type="compositionally biased region" description="Acidic residues" evidence="3">
    <location>
        <begin position="147"/>
        <end position="160"/>
    </location>
</feature>
<dbReference type="Pfam" id="PF00560">
    <property type="entry name" value="LRR_1"/>
    <property type="match status" value="3"/>
</dbReference>
<protein>
    <recommendedName>
        <fullName evidence="6">L domain-like protein</fullName>
    </recommendedName>
</protein>
<keyword evidence="4" id="KW-0472">Membrane</keyword>
<keyword evidence="2" id="KW-0677">Repeat</keyword>
<feature type="region of interest" description="Disordered" evidence="3">
    <location>
        <begin position="253"/>
        <end position="306"/>
    </location>
</feature>
<evidence type="ECO:0008006" key="6">
    <source>
        <dbReference type="Google" id="ProtNLM"/>
    </source>
</evidence>